<feature type="compositionally biased region" description="Low complexity" evidence="1">
    <location>
        <begin position="140"/>
        <end position="163"/>
    </location>
</feature>
<feature type="region of interest" description="Disordered" evidence="1">
    <location>
        <begin position="121"/>
        <end position="163"/>
    </location>
</feature>
<dbReference type="OrthoDB" id="10039049at2759"/>
<reference evidence="3 4" key="1">
    <citation type="journal article" date="2013" name="Curr. Biol.">
        <title>The Genome of the Foraminiferan Reticulomyxa filosa.</title>
        <authorList>
            <person name="Glockner G."/>
            <person name="Hulsmann N."/>
            <person name="Schleicher M."/>
            <person name="Noegel A.A."/>
            <person name="Eichinger L."/>
            <person name="Gallinger C."/>
            <person name="Pawlowski J."/>
            <person name="Sierra R."/>
            <person name="Euteneuer U."/>
            <person name="Pillet L."/>
            <person name="Moustafa A."/>
            <person name="Platzer M."/>
            <person name="Groth M."/>
            <person name="Szafranski K."/>
            <person name="Schliwa M."/>
        </authorList>
    </citation>
    <scope>NUCLEOTIDE SEQUENCE [LARGE SCALE GENOMIC DNA]</scope>
</reference>
<feature type="non-terminal residue" evidence="3">
    <location>
        <position position="1"/>
    </location>
</feature>
<dbReference type="AlphaFoldDB" id="X6NS68"/>
<keyword evidence="2" id="KW-1133">Transmembrane helix</keyword>
<keyword evidence="2" id="KW-0472">Membrane</keyword>
<evidence type="ECO:0000313" key="4">
    <source>
        <dbReference type="Proteomes" id="UP000023152"/>
    </source>
</evidence>
<sequence length="237" mass="28253">YLAPPERYKVFQFRTSLLDRLLVIPELSSLYFICLAGLVIFVMSTLIDDWLNNGYVFTSLTLVEWNFSELQSALHCWLYMFVYQYVLLFVFYCWRHDLFLFKAVQRLEKMLHTTRDKDRARLHQNANDSGKDLHKDKDITNNTNNKNSNKNNSNNNNNNNNVNKKISKVSKTHWINSLSLKHVLLWCCYASTQQPHKMDPMSKLLEQPDQQRNHQQQEQEKEKTNLKIEIKIKQFTF</sequence>
<organism evidence="3 4">
    <name type="scientific">Reticulomyxa filosa</name>
    <dbReference type="NCBI Taxonomy" id="46433"/>
    <lineage>
        <taxon>Eukaryota</taxon>
        <taxon>Sar</taxon>
        <taxon>Rhizaria</taxon>
        <taxon>Retaria</taxon>
        <taxon>Foraminifera</taxon>
        <taxon>Monothalamids</taxon>
        <taxon>Reticulomyxidae</taxon>
        <taxon>Reticulomyxa</taxon>
    </lineage>
</organism>
<keyword evidence="4" id="KW-1185">Reference proteome</keyword>
<proteinExistence type="predicted"/>
<comment type="caution">
    <text evidence="3">The sequence shown here is derived from an EMBL/GenBank/DDBJ whole genome shotgun (WGS) entry which is preliminary data.</text>
</comment>
<accession>X6NS68</accession>
<protein>
    <submittedName>
        <fullName evidence="3">ARID/BRIGHT DNA binding domain-containing protein</fullName>
    </submittedName>
</protein>
<dbReference type="EMBL" id="ASPP01006813">
    <property type="protein sequence ID" value="ETO28187.1"/>
    <property type="molecule type" value="Genomic_DNA"/>
</dbReference>
<keyword evidence="2" id="KW-0812">Transmembrane</keyword>
<feature type="compositionally biased region" description="Basic and acidic residues" evidence="1">
    <location>
        <begin position="129"/>
        <end position="139"/>
    </location>
</feature>
<gene>
    <name evidence="3" type="ORF">RFI_08946</name>
</gene>
<evidence type="ECO:0000313" key="3">
    <source>
        <dbReference type="EMBL" id="ETO28187.1"/>
    </source>
</evidence>
<name>X6NS68_RETFI</name>
<feature type="transmembrane region" description="Helical" evidence="2">
    <location>
        <begin position="21"/>
        <end position="47"/>
    </location>
</feature>
<evidence type="ECO:0000256" key="2">
    <source>
        <dbReference type="SAM" id="Phobius"/>
    </source>
</evidence>
<feature type="transmembrane region" description="Helical" evidence="2">
    <location>
        <begin position="72"/>
        <end position="94"/>
    </location>
</feature>
<dbReference type="Proteomes" id="UP000023152">
    <property type="component" value="Unassembled WGS sequence"/>
</dbReference>
<evidence type="ECO:0000256" key="1">
    <source>
        <dbReference type="SAM" id="MobiDB-lite"/>
    </source>
</evidence>